<gene>
    <name evidence="3" type="ORF">GCM10010517_19800</name>
</gene>
<comment type="caution">
    <text evidence="3">The sequence shown here is derived from an EMBL/GenBank/DDBJ whole genome shotgun (WGS) entry which is preliminary data.</text>
</comment>
<accession>A0ABN3VUK6</accession>
<feature type="transmembrane region" description="Helical" evidence="2">
    <location>
        <begin position="24"/>
        <end position="47"/>
    </location>
</feature>
<proteinExistence type="predicted"/>
<reference evidence="3 4" key="1">
    <citation type="journal article" date="2019" name="Int. J. Syst. Evol. Microbiol.">
        <title>The Global Catalogue of Microorganisms (GCM) 10K type strain sequencing project: providing services to taxonomists for standard genome sequencing and annotation.</title>
        <authorList>
            <consortium name="The Broad Institute Genomics Platform"/>
            <consortium name="The Broad Institute Genome Sequencing Center for Infectious Disease"/>
            <person name="Wu L."/>
            <person name="Ma J."/>
        </authorList>
    </citation>
    <scope>NUCLEOTIDE SEQUENCE [LARGE SCALE GENOMIC DNA]</scope>
    <source>
        <strain evidence="3 4">JCM 6242</strain>
    </source>
</reference>
<dbReference type="EMBL" id="BAAAVI010000011">
    <property type="protein sequence ID" value="GAA2861163.1"/>
    <property type="molecule type" value="Genomic_DNA"/>
</dbReference>
<keyword evidence="2" id="KW-1133">Transmembrane helix</keyword>
<evidence type="ECO:0000313" key="3">
    <source>
        <dbReference type="EMBL" id="GAA2861163.1"/>
    </source>
</evidence>
<dbReference type="Proteomes" id="UP001500831">
    <property type="component" value="Unassembled WGS sequence"/>
</dbReference>
<sequence length="113" mass="11549">MSGGAIRRKHGGDHPEAIMETSHVVMLAIIGVIIITGLAVSLITLVLTGIHGQTPQWPAALNVITGGAPELPPLVPEQMPSPALDAITDQAAQPAASTAITDQAAQPPAETPR</sequence>
<feature type="region of interest" description="Disordered" evidence="1">
    <location>
        <begin position="76"/>
        <end position="113"/>
    </location>
</feature>
<keyword evidence="2" id="KW-0812">Transmembrane</keyword>
<feature type="compositionally biased region" description="Polar residues" evidence="1">
    <location>
        <begin position="95"/>
        <end position="104"/>
    </location>
</feature>
<protein>
    <submittedName>
        <fullName evidence="3">Uncharacterized protein</fullName>
    </submittedName>
</protein>
<evidence type="ECO:0000256" key="1">
    <source>
        <dbReference type="SAM" id="MobiDB-lite"/>
    </source>
</evidence>
<evidence type="ECO:0000313" key="4">
    <source>
        <dbReference type="Proteomes" id="UP001500831"/>
    </source>
</evidence>
<name>A0ABN3VUK6_9ACTN</name>
<organism evidence="3 4">
    <name type="scientific">Streptosporangium fragile</name>
    <dbReference type="NCBI Taxonomy" id="46186"/>
    <lineage>
        <taxon>Bacteria</taxon>
        <taxon>Bacillati</taxon>
        <taxon>Actinomycetota</taxon>
        <taxon>Actinomycetes</taxon>
        <taxon>Streptosporangiales</taxon>
        <taxon>Streptosporangiaceae</taxon>
        <taxon>Streptosporangium</taxon>
    </lineage>
</organism>
<keyword evidence="4" id="KW-1185">Reference proteome</keyword>
<evidence type="ECO:0000256" key="2">
    <source>
        <dbReference type="SAM" id="Phobius"/>
    </source>
</evidence>
<keyword evidence="2" id="KW-0472">Membrane</keyword>